<dbReference type="Proteomes" id="UP000479000">
    <property type="component" value="Unassembled WGS sequence"/>
</dbReference>
<organism evidence="2 3">
    <name type="scientific">Nesidiocoris tenuis</name>
    <dbReference type="NCBI Taxonomy" id="355587"/>
    <lineage>
        <taxon>Eukaryota</taxon>
        <taxon>Metazoa</taxon>
        <taxon>Ecdysozoa</taxon>
        <taxon>Arthropoda</taxon>
        <taxon>Hexapoda</taxon>
        <taxon>Insecta</taxon>
        <taxon>Pterygota</taxon>
        <taxon>Neoptera</taxon>
        <taxon>Paraneoptera</taxon>
        <taxon>Hemiptera</taxon>
        <taxon>Heteroptera</taxon>
        <taxon>Panheteroptera</taxon>
        <taxon>Cimicomorpha</taxon>
        <taxon>Miridae</taxon>
        <taxon>Dicyphina</taxon>
        <taxon>Nesidiocoris</taxon>
    </lineage>
</organism>
<evidence type="ECO:0000313" key="2">
    <source>
        <dbReference type="EMBL" id="CAA9994430.1"/>
    </source>
</evidence>
<protein>
    <submittedName>
        <fullName evidence="2">Uncharacterized protein</fullName>
    </submittedName>
</protein>
<evidence type="ECO:0000256" key="1">
    <source>
        <dbReference type="SAM" id="MobiDB-lite"/>
    </source>
</evidence>
<feature type="compositionally biased region" description="Polar residues" evidence="1">
    <location>
        <begin position="315"/>
        <end position="339"/>
    </location>
</feature>
<feature type="non-terminal residue" evidence="2">
    <location>
        <position position="1"/>
    </location>
</feature>
<feature type="compositionally biased region" description="Basic residues" evidence="1">
    <location>
        <begin position="261"/>
        <end position="279"/>
    </location>
</feature>
<reference evidence="2 3" key="1">
    <citation type="submission" date="2020-02" db="EMBL/GenBank/DDBJ databases">
        <authorList>
            <person name="Ferguson B K."/>
        </authorList>
    </citation>
    <scope>NUCLEOTIDE SEQUENCE [LARGE SCALE GENOMIC DNA]</scope>
</reference>
<dbReference type="EMBL" id="CADCXU010001982">
    <property type="protein sequence ID" value="CAA9994430.1"/>
    <property type="molecule type" value="Genomic_DNA"/>
</dbReference>
<feature type="region of interest" description="Disordered" evidence="1">
    <location>
        <begin position="259"/>
        <end position="279"/>
    </location>
</feature>
<keyword evidence="3" id="KW-1185">Reference proteome</keyword>
<name>A0A6H5FXX0_9HEMI</name>
<dbReference type="AlphaFoldDB" id="A0A6H5FXX0"/>
<accession>A0A6H5FXX0</accession>
<sequence>GSRVGLVVRASARVQAVPGTYGFDFRGWQEKFWRRSQPTKVLSIATTIFEVPNSISRRETSNGGPMPPPPPGNVYLYDYQATLNHRGSETLRFLFGQYRFLDIKGCCALPTYRINSHRLLVKRRPTRNGTYEMKDLLTHPDGSGSTTSTTATPIRMEGVYKEQNAALNRVRAAAHFPLHRVCCVAKCRWSQVNQCQTPTTMTTMMTTDSMMRMTMTTMISLQLTMRMTTTMTMTWTQGTTQGSVLLATNSLMGSLNQLPQKNKKKKHSANGAHKPAKATTRKPIVVGTEAIATTAKVEATSESIVTSSFNISSSQAQPTVQASTPGKSVNDSESSTESPNATLIAEMLSFNLGLLQGREGGQWLPRNSLEFLHTMSRRNSE</sequence>
<proteinExistence type="predicted"/>
<evidence type="ECO:0000313" key="3">
    <source>
        <dbReference type="Proteomes" id="UP000479000"/>
    </source>
</evidence>
<feature type="region of interest" description="Disordered" evidence="1">
    <location>
        <begin position="309"/>
        <end position="339"/>
    </location>
</feature>
<gene>
    <name evidence="2" type="ORF">NTEN_LOCUS1246</name>
</gene>